<evidence type="ECO:0000313" key="3">
    <source>
        <dbReference type="Proteomes" id="UP001236369"/>
    </source>
</evidence>
<proteinExistence type="predicted"/>
<keyword evidence="1" id="KW-0812">Transmembrane</keyword>
<evidence type="ECO:0000256" key="1">
    <source>
        <dbReference type="SAM" id="Phobius"/>
    </source>
</evidence>
<keyword evidence="1" id="KW-0472">Membrane</keyword>
<keyword evidence="1" id="KW-1133">Transmembrane helix</keyword>
<feature type="transmembrane region" description="Helical" evidence="1">
    <location>
        <begin position="17"/>
        <end position="38"/>
    </location>
</feature>
<keyword evidence="3" id="KW-1185">Reference proteome</keyword>
<name>A0ABU0HNM8_9HYPH</name>
<gene>
    <name evidence="2" type="ORF">QO016_003434</name>
</gene>
<dbReference type="Proteomes" id="UP001236369">
    <property type="component" value="Unassembled WGS sequence"/>
</dbReference>
<reference evidence="2 3" key="1">
    <citation type="submission" date="2023-07" db="EMBL/GenBank/DDBJ databases">
        <title>Genomic Encyclopedia of Type Strains, Phase IV (KMG-IV): sequencing the most valuable type-strain genomes for metagenomic binning, comparative biology and taxonomic classification.</title>
        <authorList>
            <person name="Goeker M."/>
        </authorList>
    </citation>
    <scope>NUCLEOTIDE SEQUENCE [LARGE SCALE GENOMIC DNA]</scope>
    <source>
        <strain evidence="2 3">DSM 19562</strain>
    </source>
</reference>
<comment type="caution">
    <text evidence="2">The sequence shown here is derived from an EMBL/GenBank/DDBJ whole genome shotgun (WGS) entry which is preliminary data.</text>
</comment>
<evidence type="ECO:0000313" key="2">
    <source>
        <dbReference type="EMBL" id="MDQ0443928.1"/>
    </source>
</evidence>
<dbReference type="EMBL" id="JAUSVV010000008">
    <property type="protein sequence ID" value="MDQ0443928.1"/>
    <property type="molecule type" value="Genomic_DNA"/>
</dbReference>
<organism evidence="2 3">
    <name type="scientific">Methylobacterium persicinum</name>
    <dbReference type="NCBI Taxonomy" id="374426"/>
    <lineage>
        <taxon>Bacteria</taxon>
        <taxon>Pseudomonadati</taxon>
        <taxon>Pseudomonadota</taxon>
        <taxon>Alphaproteobacteria</taxon>
        <taxon>Hyphomicrobiales</taxon>
        <taxon>Methylobacteriaceae</taxon>
        <taxon>Methylobacterium</taxon>
    </lineage>
</organism>
<sequence length="39" mass="4292">MLQDDMDENRARLIDRALLTAALISLLFGLTAMMAGLAR</sequence>
<accession>A0ABU0HNM8</accession>
<protein>
    <submittedName>
        <fullName evidence="2">Uncharacterized protein</fullName>
    </submittedName>
</protein>